<sequence>MTNHKSLAIVIPMLFAASNEVNALEIFNKHGNKLEVYGSINPNHELSHDFLSTKITSQNDHTNAIVGLSGKMNITDELFSYATIEYGIDFSQPEALLNAQQPNTIRLGYAGFKYGDWGSIDYGRNYGIFHDVQSLTNHMPYINNNSVFSYNDNYMLGRNNSLLTYRNDNLFGLVDGVSFALQYQEQSKDRIEHQQNGTGWGASLKYKSDVGLTAIGSCFSSEKSVFNKINQDDQLSSVGAYGLGFKYDANDIYIAAFYGEGRNLTPTFNFITQNSLPNNGQPSYINKTQNIEAFAEYNFHSGFHPSLSYLDSKGQNSNIKGSSSNQDLELAKQINISTRYEFNKNISTYMNYKINLLKNTSLNPTNNISNNNTIGAGIVYHF</sequence>
<dbReference type="InterPro" id="IPR023614">
    <property type="entry name" value="Porin_dom_sf"/>
</dbReference>
<dbReference type="InterPro" id="IPR033900">
    <property type="entry name" value="Gram_neg_porin_domain"/>
</dbReference>
<dbReference type="InterPro" id="IPR050298">
    <property type="entry name" value="Gram-neg_bact_OMP"/>
</dbReference>
<dbReference type="CDD" id="cd00342">
    <property type="entry name" value="gram_neg_porins"/>
    <property type="match status" value="1"/>
</dbReference>
<dbReference type="PRINTS" id="PR00183">
    <property type="entry name" value="ECOLIPORIN"/>
</dbReference>
<dbReference type="PANTHER" id="PTHR34501:SF8">
    <property type="entry name" value="OUTER MEMBRANE PORIN N-RELATED"/>
    <property type="match status" value="1"/>
</dbReference>
<keyword evidence="5" id="KW-0732">Signal</keyword>
<dbReference type="InterPro" id="IPR001702">
    <property type="entry name" value="Porin_Gram-ve"/>
</dbReference>
<comment type="similarity">
    <text evidence="2">Belongs to the Gram-negative porin family.</text>
</comment>
<evidence type="ECO:0000256" key="1">
    <source>
        <dbReference type="ARBA" id="ARBA00004571"/>
    </source>
</evidence>
<evidence type="ECO:0000313" key="8">
    <source>
        <dbReference type="EMBL" id="QIQ41943.1"/>
    </source>
</evidence>
<dbReference type="GO" id="GO:0034220">
    <property type="term" value="P:monoatomic ion transmembrane transport"/>
    <property type="evidence" value="ECO:0007669"/>
    <property type="project" value="InterPro"/>
</dbReference>
<evidence type="ECO:0000256" key="6">
    <source>
        <dbReference type="ARBA" id="ARBA00023136"/>
    </source>
</evidence>
<evidence type="ECO:0000256" key="4">
    <source>
        <dbReference type="ARBA" id="ARBA00022692"/>
    </source>
</evidence>
<dbReference type="PRINTS" id="PR00182">
    <property type="entry name" value="ECOLNEIPORIN"/>
</dbReference>
<dbReference type="Pfam" id="PF00267">
    <property type="entry name" value="Porin_1"/>
    <property type="match status" value="1"/>
</dbReference>
<dbReference type="Proteomes" id="UP000503183">
    <property type="component" value="Chromosome"/>
</dbReference>
<evidence type="ECO:0000313" key="9">
    <source>
        <dbReference type="Proteomes" id="UP000503183"/>
    </source>
</evidence>
<comment type="subcellular location">
    <subcellularLocation>
        <location evidence="1">Cell outer membrane</location>
        <topology evidence="1">Multi-pass membrane protein</topology>
    </subcellularLocation>
</comment>
<keyword evidence="4" id="KW-0812">Transmembrane</keyword>
<evidence type="ECO:0000256" key="7">
    <source>
        <dbReference type="ARBA" id="ARBA00023237"/>
    </source>
</evidence>
<keyword evidence="7" id="KW-0998">Cell outer membrane</keyword>
<keyword evidence="3" id="KW-1134">Transmembrane beta strand</keyword>
<dbReference type="GO" id="GO:0015288">
    <property type="term" value="F:porin activity"/>
    <property type="evidence" value="ECO:0007669"/>
    <property type="project" value="InterPro"/>
</dbReference>
<organism evidence="8 9">
    <name type="scientific">Buchnera aphidicola</name>
    <name type="common">Microlophium carnosum</name>
    <dbReference type="NCBI Taxonomy" id="2708354"/>
    <lineage>
        <taxon>Bacteria</taxon>
        <taxon>Pseudomonadati</taxon>
        <taxon>Pseudomonadota</taxon>
        <taxon>Gammaproteobacteria</taxon>
        <taxon>Enterobacterales</taxon>
        <taxon>Erwiniaceae</taxon>
        <taxon>Buchnera</taxon>
    </lineage>
</organism>
<protein>
    <submittedName>
        <fullName evidence="8">Porin</fullName>
    </submittedName>
</protein>
<keyword evidence="6" id="KW-0472">Membrane</keyword>
<evidence type="ECO:0000256" key="5">
    <source>
        <dbReference type="ARBA" id="ARBA00022729"/>
    </source>
</evidence>
<dbReference type="Gene3D" id="2.40.160.10">
    <property type="entry name" value="Porin"/>
    <property type="match status" value="1"/>
</dbReference>
<dbReference type="InterPro" id="IPR001897">
    <property type="entry name" value="Porin_gammaproteobac"/>
</dbReference>
<gene>
    <name evidence="8" type="ORF">G4A98_01790</name>
</gene>
<dbReference type="PANTHER" id="PTHR34501">
    <property type="entry name" value="PROTEIN YDDL-RELATED"/>
    <property type="match status" value="1"/>
</dbReference>
<dbReference type="SUPFAM" id="SSF56935">
    <property type="entry name" value="Porins"/>
    <property type="match status" value="1"/>
</dbReference>
<dbReference type="GO" id="GO:0009279">
    <property type="term" value="C:cell outer membrane"/>
    <property type="evidence" value="ECO:0007669"/>
    <property type="project" value="UniProtKB-SubCell"/>
</dbReference>
<reference evidence="8 9" key="1">
    <citation type="submission" date="2020-04" db="EMBL/GenBank/DDBJ databases">
        <title>Parallel evolution in the integration of a co-obligate aphid symbiosis.</title>
        <authorList>
            <person name="Monnin D."/>
            <person name="Jackson R."/>
            <person name="Kiers E.T."/>
            <person name="Bunker M."/>
            <person name="Ellers J."/>
            <person name="Henry L.M."/>
        </authorList>
    </citation>
    <scope>NUCLEOTIDE SEQUENCE [LARGE SCALE GENOMIC DNA]</scope>
    <source>
        <strain evidence="8">MCAR-56B</strain>
    </source>
</reference>
<evidence type="ECO:0000256" key="2">
    <source>
        <dbReference type="ARBA" id="ARBA00007539"/>
    </source>
</evidence>
<evidence type="ECO:0000256" key="3">
    <source>
        <dbReference type="ARBA" id="ARBA00022452"/>
    </source>
</evidence>
<name>A0A6G9JT61_9GAMM</name>
<dbReference type="EMBL" id="CP048747">
    <property type="protein sequence ID" value="QIQ41943.1"/>
    <property type="molecule type" value="Genomic_DNA"/>
</dbReference>
<accession>A0A6G9JT61</accession>
<dbReference type="AlphaFoldDB" id="A0A6G9JT61"/>
<proteinExistence type="inferred from homology"/>